<protein>
    <submittedName>
        <fullName evidence="1">Uncharacterized protein</fullName>
    </submittedName>
</protein>
<dbReference type="AlphaFoldDB" id="A0A0G0Y663"/>
<evidence type="ECO:0000313" key="2">
    <source>
        <dbReference type="Proteomes" id="UP000034493"/>
    </source>
</evidence>
<organism evidence="1 2">
    <name type="scientific">Candidatus Curtissbacteria bacterium GW2011_GWA2_41_24</name>
    <dbReference type="NCBI Taxonomy" id="1618411"/>
    <lineage>
        <taxon>Bacteria</taxon>
        <taxon>Candidatus Curtissiibacteriota</taxon>
    </lineage>
</organism>
<accession>A0A0G0Y663</accession>
<dbReference type="Proteomes" id="UP000034493">
    <property type="component" value="Unassembled WGS sequence"/>
</dbReference>
<sequence length="132" mass="15270">METRESQDPPVYISKPENLDPERVIKVLGPWKVYSWNQGYRFESPRIGGLPLLEMVISRDAFHLQPSNWTQKDPRIFLRNVGKVEIHGEEIEIESEDGSCYIWQQGLKARLLFSKVKKGRRAEVSVSFGDPL</sequence>
<evidence type="ECO:0000313" key="1">
    <source>
        <dbReference type="EMBL" id="KKS04941.1"/>
    </source>
</evidence>
<reference evidence="1 2" key="1">
    <citation type="journal article" date="2015" name="Nature">
        <title>rRNA introns, odd ribosomes, and small enigmatic genomes across a large radiation of phyla.</title>
        <authorList>
            <person name="Brown C.T."/>
            <person name="Hug L.A."/>
            <person name="Thomas B.C."/>
            <person name="Sharon I."/>
            <person name="Castelle C.J."/>
            <person name="Singh A."/>
            <person name="Wilkins M.J."/>
            <person name="Williams K.H."/>
            <person name="Banfield J.F."/>
        </authorList>
    </citation>
    <scope>NUCLEOTIDE SEQUENCE [LARGE SCALE GENOMIC DNA]</scope>
</reference>
<name>A0A0G0Y663_9BACT</name>
<comment type="caution">
    <text evidence="1">The sequence shown here is derived from an EMBL/GenBank/DDBJ whole genome shotgun (WGS) entry which is preliminary data.</text>
</comment>
<proteinExistence type="predicted"/>
<gene>
    <name evidence="1" type="ORF">UU56_C0002G0081</name>
</gene>
<dbReference type="EMBL" id="LCBC01000002">
    <property type="protein sequence ID" value="KKS04941.1"/>
    <property type="molecule type" value="Genomic_DNA"/>
</dbReference>